<organism evidence="1 2">
    <name type="scientific">Tissierella praeacuta DSM 18095</name>
    <dbReference type="NCBI Taxonomy" id="1123404"/>
    <lineage>
        <taxon>Bacteria</taxon>
        <taxon>Bacillati</taxon>
        <taxon>Bacillota</taxon>
        <taxon>Tissierellia</taxon>
        <taxon>Tissierellales</taxon>
        <taxon>Tissierellaceae</taxon>
        <taxon>Tissierella</taxon>
    </lineage>
</organism>
<dbReference type="STRING" id="1123404.SAMN02745784_01149"/>
<protein>
    <submittedName>
        <fullName evidence="1">Uncharacterized protein</fullName>
    </submittedName>
</protein>
<proteinExistence type="predicted"/>
<evidence type="ECO:0000313" key="1">
    <source>
        <dbReference type="EMBL" id="SHE57419.1"/>
    </source>
</evidence>
<name>A0A1M4UL40_9FIRM</name>
<dbReference type="GeneID" id="90996035"/>
<keyword evidence="2" id="KW-1185">Reference proteome</keyword>
<dbReference type="RefSeq" id="WP_072974152.1">
    <property type="nucleotide sequence ID" value="NZ_FQTY01000003.1"/>
</dbReference>
<dbReference type="Proteomes" id="UP000184114">
    <property type="component" value="Unassembled WGS sequence"/>
</dbReference>
<accession>A0A1M4UL40</accession>
<dbReference type="EMBL" id="FQTY01000003">
    <property type="protein sequence ID" value="SHE57419.1"/>
    <property type="molecule type" value="Genomic_DNA"/>
</dbReference>
<reference evidence="2" key="1">
    <citation type="submission" date="2016-11" db="EMBL/GenBank/DDBJ databases">
        <authorList>
            <person name="Varghese N."/>
            <person name="Submissions S."/>
        </authorList>
    </citation>
    <scope>NUCLEOTIDE SEQUENCE [LARGE SCALE GENOMIC DNA]</scope>
    <source>
        <strain evidence="2">DSM 18095</strain>
    </source>
</reference>
<gene>
    <name evidence="1" type="ORF">SAMN02745784_01149</name>
</gene>
<dbReference type="AlphaFoldDB" id="A0A1M4UL40"/>
<sequence>MYRINKIDYFIGVFLTTIINSLKGVPALFDETKDSKRVEFATDTGEFNVYIKYTTKLSKVKKNIEGKRKNKMSSNVSFSSRDYEILGDDFYKNDKKKLICLVCTNEKLNETYMAVLDYEDGMKCLEKSTDSGSRRITVTRIGAEYNFYCYGVGFEEEYIRCPVDCTKFLGLKAAEA</sequence>
<evidence type="ECO:0000313" key="2">
    <source>
        <dbReference type="Proteomes" id="UP000184114"/>
    </source>
</evidence>